<dbReference type="WBParaSite" id="L893_g10067.t1">
    <property type="protein sequence ID" value="L893_g10067.t1"/>
    <property type="gene ID" value="L893_g10067"/>
</dbReference>
<accession>A0A1I7XW25</accession>
<evidence type="ECO:0000313" key="1">
    <source>
        <dbReference type="Proteomes" id="UP000095287"/>
    </source>
</evidence>
<dbReference type="Proteomes" id="UP000095287">
    <property type="component" value="Unplaced"/>
</dbReference>
<evidence type="ECO:0000313" key="2">
    <source>
        <dbReference type="WBParaSite" id="L893_g10067.t1"/>
    </source>
</evidence>
<dbReference type="AlphaFoldDB" id="A0A1I7XW25"/>
<proteinExistence type="predicted"/>
<organism evidence="1 2">
    <name type="scientific">Steinernema glaseri</name>
    <dbReference type="NCBI Taxonomy" id="37863"/>
    <lineage>
        <taxon>Eukaryota</taxon>
        <taxon>Metazoa</taxon>
        <taxon>Ecdysozoa</taxon>
        <taxon>Nematoda</taxon>
        <taxon>Chromadorea</taxon>
        <taxon>Rhabditida</taxon>
        <taxon>Tylenchina</taxon>
        <taxon>Panagrolaimomorpha</taxon>
        <taxon>Strongyloidoidea</taxon>
        <taxon>Steinernematidae</taxon>
        <taxon>Steinernema</taxon>
    </lineage>
</organism>
<name>A0A1I7XW25_9BILA</name>
<protein>
    <submittedName>
        <fullName evidence="2">FERM domain-containing protein</fullName>
    </submittedName>
</protein>
<reference evidence="2" key="1">
    <citation type="submission" date="2016-11" db="UniProtKB">
        <authorList>
            <consortium name="WormBaseParasite"/>
        </authorList>
    </citation>
    <scope>IDENTIFICATION</scope>
</reference>
<sequence>MADIVHKGPQVDEFVDIAPGYYRQLLETTVLDNYTVSVFFENITYRTESHRQWLAEQQATLNESLVKLMALHSKRCPPASMISTLLSSNYRMLPYIRVITSPTIEDVVHYDDERIGAYFTITHHYTAYSTRFAFWRFGAVDKTCVIHVIIGF</sequence>
<keyword evidence="1" id="KW-1185">Reference proteome</keyword>